<sequence>MNRPFQSIRVVDLTRLLPGPYCTMLLADFGAEVIKIEEPLVGDYARWEEPKAETDSAIFSSLNRNKKSVTLNLKSEQGKEIFKELIKTADVLVESFRPGVMDRLGLGYDTLKTINPKLIYCAITGFGQTGPYANLPGHDMNYLSYAGLLNLQGERNQKPFPPPVQIADIGGGSLMAVIGILTAVISRNHTGKGQFVDISMLDGTVSWLQTLLPNYLANHELPKRGELALSGSKACYEVYETSDQRYLSVGAIEEKFWIEFCKGIGREDFIEYLNAPQNKQDELKIEIGKIIKMKSLKEWLDLFETYETCVSPVLTFGEMTKDPQIRDRGMIQEIPGLDGVHIGIPIKLSDTPGSIYSKAPKLGEHNEEIFKELGFKKDKIDLYIQEGVI</sequence>
<dbReference type="PANTHER" id="PTHR48228:SF5">
    <property type="entry name" value="ALPHA-METHYLACYL-COA RACEMASE"/>
    <property type="match status" value="1"/>
</dbReference>
<evidence type="ECO:0000313" key="2">
    <source>
        <dbReference type="Proteomes" id="UP001357223"/>
    </source>
</evidence>
<name>A0ABZ2CL97_9BACI</name>
<protein>
    <submittedName>
        <fullName evidence="1">CaiB/BaiF CoA-transferase family protein</fullName>
    </submittedName>
</protein>
<dbReference type="InterPro" id="IPR023606">
    <property type="entry name" value="CoA-Trfase_III_dom_1_sf"/>
</dbReference>
<gene>
    <name evidence="1" type="ORF">R4Z09_13285</name>
</gene>
<evidence type="ECO:0000313" key="1">
    <source>
        <dbReference type="EMBL" id="WVX83866.1"/>
    </source>
</evidence>
<dbReference type="SUPFAM" id="SSF89796">
    <property type="entry name" value="CoA-transferase family III (CaiB/BaiF)"/>
    <property type="match status" value="1"/>
</dbReference>
<dbReference type="Gene3D" id="3.30.1540.10">
    <property type="entry name" value="formyl-coa transferase, domain 3"/>
    <property type="match status" value="1"/>
</dbReference>
<reference evidence="1 2" key="1">
    <citation type="submission" date="2023-10" db="EMBL/GenBank/DDBJ databases">
        <title>Niallia locisalis sp.nov. isolated from a salt pond sample.</title>
        <authorList>
            <person name="Li X.-J."/>
            <person name="Dong L."/>
        </authorList>
    </citation>
    <scope>NUCLEOTIDE SEQUENCE [LARGE SCALE GENOMIC DNA]</scope>
    <source>
        <strain evidence="1 2">DSM 29761</strain>
    </source>
</reference>
<keyword evidence="2" id="KW-1185">Reference proteome</keyword>
<dbReference type="RefSeq" id="WP_338452738.1">
    <property type="nucleotide sequence ID" value="NZ_CP137640.1"/>
</dbReference>
<accession>A0ABZ2CL97</accession>
<proteinExistence type="predicted"/>
<dbReference type="InterPro" id="IPR050509">
    <property type="entry name" value="CoA-transferase_III"/>
</dbReference>
<dbReference type="Proteomes" id="UP001357223">
    <property type="component" value="Chromosome"/>
</dbReference>
<dbReference type="Pfam" id="PF02515">
    <property type="entry name" value="CoA_transf_3"/>
    <property type="match status" value="1"/>
</dbReference>
<dbReference type="InterPro" id="IPR044855">
    <property type="entry name" value="CoA-Trfase_III_dom3_sf"/>
</dbReference>
<dbReference type="EMBL" id="CP137640">
    <property type="protein sequence ID" value="WVX83866.1"/>
    <property type="molecule type" value="Genomic_DNA"/>
</dbReference>
<organism evidence="1 2">
    <name type="scientific">Niallia oryzisoli</name>
    <dbReference type="NCBI Taxonomy" id="1737571"/>
    <lineage>
        <taxon>Bacteria</taxon>
        <taxon>Bacillati</taxon>
        <taxon>Bacillota</taxon>
        <taxon>Bacilli</taxon>
        <taxon>Bacillales</taxon>
        <taxon>Bacillaceae</taxon>
        <taxon>Niallia</taxon>
    </lineage>
</organism>
<dbReference type="Gene3D" id="3.40.50.10540">
    <property type="entry name" value="Crotonobetainyl-coa:carnitine coa-transferase, domain 1"/>
    <property type="match status" value="1"/>
</dbReference>
<dbReference type="InterPro" id="IPR003673">
    <property type="entry name" value="CoA-Trfase_fam_III"/>
</dbReference>
<dbReference type="PANTHER" id="PTHR48228">
    <property type="entry name" value="SUCCINYL-COA--D-CITRAMALATE COA-TRANSFERASE"/>
    <property type="match status" value="1"/>
</dbReference>